<dbReference type="PROSITE" id="PS50943">
    <property type="entry name" value="HTH_CROC1"/>
    <property type="match status" value="1"/>
</dbReference>
<evidence type="ECO:0000256" key="3">
    <source>
        <dbReference type="ARBA" id="ARBA00023163"/>
    </source>
</evidence>
<name>A0A833DR47_9EURY</name>
<dbReference type="SUPFAM" id="SSF47413">
    <property type="entry name" value="lambda repressor-like DNA-binding domains"/>
    <property type="match status" value="1"/>
</dbReference>
<proteinExistence type="inferred from homology"/>
<evidence type="ECO:0000259" key="5">
    <source>
        <dbReference type="PROSITE" id="PS50943"/>
    </source>
</evidence>
<evidence type="ECO:0000256" key="4">
    <source>
        <dbReference type="HAMAP-Rule" id="MF_00584"/>
    </source>
</evidence>
<dbReference type="Gene3D" id="1.10.260.40">
    <property type="entry name" value="lambda repressor-like DNA-binding domains"/>
    <property type="match status" value="1"/>
</dbReference>
<dbReference type="InterPro" id="IPR059051">
    <property type="entry name" value="MTH_967_PDDEXK"/>
</dbReference>
<dbReference type="Pfam" id="PF01381">
    <property type="entry name" value="HTH_3"/>
    <property type="match status" value="1"/>
</dbReference>
<dbReference type="AlphaFoldDB" id="A0A833DR47"/>
<dbReference type="GO" id="GO:0003677">
    <property type="term" value="F:DNA binding"/>
    <property type="evidence" value="ECO:0007669"/>
    <property type="project" value="UniProtKB-KW"/>
</dbReference>
<dbReference type="InterPro" id="IPR020886">
    <property type="entry name" value="MTH_967-like"/>
</dbReference>
<dbReference type="GO" id="GO:0003700">
    <property type="term" value="F:DNA-binding transcription factor activity"/>
    <property type="evidence" value="ECO:0007669"/>
    <property type="project" value="UniProtKB-UniRule"/>
</dbReference>
<dbReference type="SMART" id="SM00530">
    <property type="entry name" value="HTH_XRE"/>
    <property type="match status" value="1"/>
</dbReference>
<protein>
    <recommendedName>
        <fullName evidence="4">Putative HTH-type transcriptional regulatory protein EYG76_00680</fullName>
    </recommendedName>
</protein>
<dbReference type="InterPro" id="IPR001387">
    <property type="entry name" value="Cro/C1-type_HTH"/>
</dbReference>
<dbReference type="InterPro" id="IPR010982">
    <property type="entry name" value="Lambda_DNA-bd_dom_sf"/>
</dbReference>
<dbReference type="CDD" id="cd00093">
    <property type="entry name" value="HTH_XRE"/>
    <property type="match status" value="1"/>
</dbReference>
<evidence type="ECO:0000313" key="7">
    <source>
        <dbReference type="Proteomes" id="UP000605144"/>
    </source>
</evidence>
<comment type="caution">
    <text evidence="6">The sequence shown here is derived from an EMBL/GenBank/DDBJ whole genome shotgun (WGS) entry which is preliminary data.</text>
</comment>
<keyword evidence="1 4" id="KW-0805">Transcription regulation</keyword>
<feature type="domain" description="HTH cro/C1-type" evidence="5">
    <location>
        <begin position="128"/>
        <end position="183"/>
    </location>
</feature>
<accession>A0A833DR47</accession>
<keyword evidence="3 4" id="KW-0804">Transcription</keyword>
<dbReference type="HAMAP" id="MF_00584">
    <property type="entry name" value="HTH_type_cro_C1"/>
    <property type="match status" value="1"/>
</dbReference>
<sequence length="340" mass="39165">MREIIISECVAMLQRFNFIVSQTFGRSCFDILARRNNITYLIKILKNIDSLSNEQSMELIKISKILNATPLLIGLRTRNLPMEDEVVYERHNIKSITLKTFELYLKGSPPIVYAGRGGFFVNIDGDRLRVVREKLNISMGELAEYSNVSRKMIYKYEQNMANPTIEVALKIEEYLNVPLIRDIPLELNTDLNEKIEKEICSRNDNNCKEEGHVEEEEGDFKLYVMDLLNHLGFNITETKKAPFDAVVEKKGIESATIEEYCGEGLSNNPLLLTNIEERETEETKKKMLIVNQLSNILNSGSLLVLAKEDIHNINYVKTINIRILEEMDDALELFDYITNK</sequence>
<keyword evidence="2 4" id="KW-0238">DNA-binding</keyword>
<dbReference type="NCBIfam" id="NF003162">
    <property type="entry name" value="PRK04140.1"/>
    <property type="match status" value="1"/>
</dbReference>
<reference evidence="6" key="1">
    <citation type="journal article" date="2020" name="ISME J.">
        <title>Gammaproteobacteria mediating utilization of methyl-, sulfur- and petroleum organic compounds in deep ocean hydrothermal plumes.</title>
        <authorList>
            <person name="Zhou Z."/>
            <person name="Liu Y."/>
            <person name="Pan J."/>
            <person name="Cron B.R."/>
            <person name="Toner B.M."/>
            <person name="Anantharaman K."/>
            <person name="Breier J.A."/>
            <person name="Dick G.J."/>
            <person name="Li M."/>
        </authorList>
    </citation>
    <scope>NUCLEOTIDE SEQUENCE</scope>
    <source>
        <strain evidence="6">SZUA-1385</strain>
    </source>
</reference>
<gene>
    <name evidence="6" type="ORF">EYG76_00680</name>
</gene>
<evidence type="ECO:0000256" key="1">
    <source>
        <dbReference type="ARBA" id="ARBA00023015"/>
    </source>
</evidence>
<evidence type="ECO:0000256" key="2">
    <source>
        <dbReference type="ARBA" id="ARBA00023125"/>
    </source>
</evidence>
<evidence type="ECO:0000313" key="6">
    <source>
        <dbReference type="EMBL" id="HIP16806.1"/>
    </source>
</evidence>
<dbReference type="Proteomes" id="UP000605144">
    <property type="component" value="Unassembled WGS sequence"/>
</dbReference>
<organism evidence="6 7">
    <name type="scientific">Methanothermococcus okinawensis</name>
    <dbReference type="NCBI Taxonomy" id="155863"/>
    <lineage>
        <taxon>Archaea</taxon>
        <taxon>Methanobacteriati</taxon>
        <taxon>Methanobacteriota</taxon>
        <taxon>Methanomada group</taxon>
        <taxon>Methanococci</taxon>
        <taxon>Methanococcales</taxon>
        <taxon>Methanococcaceae</taxon>
        <taxon>Methanothermococcus</taxon>
    </lineage>
</organism>
<dbReference type="Pfam" id="PF26553">
    <property type="entry name" value="PDDEXK_19"/>
    <property type="match status" value="1"/>
</dbReference>
<dbReference type="EMBL" id="DQSV01000012">
    <property type="protein sequence ID" value="HIP16806.1"/>
    <property type="molecule type" value="Genomic_DNA"/>
</dbReference>